<dbReference type="RefSeq" id="WP_354194721.1">
    <property type="nucleotide sequence ID" value="NZ_JBEPML010000006.1"/>
</dbReference>
<reference evidence="1 2" key="1">
    <citation type="submission" date="2024-06" db="EMBL/GenBank/DDBJ databases">
        <title>Genomic Encyclopedia of Type Strains, Phase IV (KMG-IV): sequencing the most valuable type-strain genomes for metagenomic binning, comparative biology and taxonomic classification.</title>
        <authorList>
            <person name="Goeker M."/>
        </authorList>
    </citation>
    <scope>NUCLEOTIDE SEQUENCE [LARGE SCALE GENOMIC DNA]</scope>
    <source>
        <strain evidence="1 2">DSM 27865</strain>
    </source>
</reference>
<comment type="caution">
    <text evidence="1">The sequence shown here is derived from an EMBL/GenBank/DDBJ whole genome shotgun (WGS) entry which is preliminary data.</text>
</comment>
<accession>A0ABV2N1Q7</accession>
<dbReference type="EMBL" id="JBEPML010000006">
    <property type="protein sequence ID" value="MET3792072.1"/>
    <property type="molecule type" value="Genomic_DNA"/>
</dbReference>
<sequence>MPKRIFESELTSSDFDGANGREVIISVTAGPIYQKARYQDRSQYRYDIVLTAKEIAAIAGAMNYVASAG</sequence>
<evidence type="ECO:0000313" key="2">
    <source>
        <dbReference type="Proteomes" id="UP001549076"/>
    </source>
</evidence>
<name>A0ABV2N1Q7_9HYPH</name>
<gene>
    <name evidence="1" type="ORF">ABID37_002282</name>
</gene>
<dbReference type="Proteomes" id="UP001549076">
    <property type="component" value="Unassembled WGS sequence"/>
</dbReference>
<keyword evidence="2" id="KW-1185">Reference proteome</keyword>
<proteinExistence type="predicted"/>
<protein>
    <submittedName>
        <fullName evidence="1">Uncharacterized protein</fullName>
    </submittedName>
</protein>
<organism evidence="1 2">
    <name type="scientific">Aquamicrobium terrae</name>
    <dbReference type="NCBI Taxonomy" id="1324945"/>
    <lineage>
        <taxon>Bacteria</taxon>
        <taxon>Pseudomonadati</taxon>
        <taxon>Pseudomonadota</taxon>
        <taxon>Alphaproteobacteria</taxon>
        <taxon>Hyphomicrobiales</taxon>
        <taxon>Phyllobacteriaceae</taxon>
        <taxon>Aquamicrobium</taxon>
    </lineage>
</organism>
<evidence type="ECO:0000313" key="1">
    <source>
        <dbReference type="EMBL" id="MET3792072.1"/>
    </source>
</evidence>